<comment type="similarity">
    <text evidence="2">Belongs to the GtrA family.</text>
</comment>
<sequence>MNGITKVKQMFFNKQFICFLIIGCINSLSGIVFSWFYSVIMGPIIAFIPGYISGIVVSYVLNSVFTFKEGFSLERFIKFALSTIPNFLIQFIAVLIIVNILGLHKLVAYALAAIVGVPVTFIILKLFVFIKR</sequence>
<dbReference type="Pfam" id="PF04138">
    <property type="entry name" value="GtrA_DPMS_TM"/>
    <property type="match status" value="1"/>
</dbReference>
<keyword evidence="3 6" id="KW-0812">Transmembrane</keyword>
<gene>
    <name evidence="8" type="ordered locus">Clole_4260</name>
</gene>
<evidence type="ECO:0000313" key="8">
    <source>
        <dbReference type="EMBL" id="ADZ85931.1"/>
    </source>
</evidence>
<feature type="transmembrane region" description="Helical" evidence="6">
    <location>
        <begin position="107"/>
        <end position="130"/>
    </location>
</feature>
<keyword evidence="5 6" id="KW-0472">Membrane</keyword>
<evidence type="ECO:0000313" key="9">
    <source>
        <dbReference type="Proteomes" id="UP000008467"/>
    </source>
</evidence>
<dbReference type="InterPro" id="IPR007267">
    <property type="entry name" value="GtrA_DPMS_TM"/>
</dbReference>
<evidence type="ECO:0000256" key="6">
    <source>
        <dbReference type="SAM" id="Phobius"/>
    </source>
</evidence>
<evidence type="ECO:0000256" key="3">
    <source>
        <dbReference type="ARBA" id="ARBA00022692"/>
    </source>
</evidence>
<dbReference type="eggNOG" id="ENOG50335MG">
    <property type="taxonomic scope" value="Bacteria"/>
</dbReference>
<dbReference type="RefSeq" id="WP_013659200.1">
    <property type="nucleotide sequence ID" value="NC_015275.1"/>
</dbReference>
<feature type="transmembrane region" description="Helical" evidence="6">
    <location>
        <begin position="44"/>
        <end position="67"/>
    </location>
</feature>
<dbReference type="Proteomes" id="UP000008467">
    <property type="component" value="Chromosome"/>
</dbReference>
<dbReference type="PANTHER" id="PTHR38459:SF1">
    <property type="entry name" value="PROPHAGE BACTOPRENOL-LINKED GLUCOSE TRANSLOCASE HOMOLOG"/>
    <property type="match status" value="1"/>
</dbReference>
<comment type="subcellular location">
    <subcellularLocation>
        <location evidence="1">Membrane</location>
        <topology evidence="1">Multi-pass membrane protein</topology>
    </subcellularLocation>
</comment>
<dbReference type="PANTHER" id="PTHR38459">
    <property type="entry name" value="PROPHAGE BACTOPRENOL-LINKED GLUCOSE TRANSLOCASE HOMOLOG"/>
    <property type="match status" value="1"/>
</dbReference>
<dbReference type="GO" id="GO:0000271">
    <property type="term" value="P:polysaccharide biosynthetic process"/>
    <property type="evidence" value="ECO:0007669"/>
    <property type="project" value="InterPro"/>
</dbReference>
<dbReference type="KEGG" id="cle:Clole_4260"/>
<keyword evidence="9" id="KW-1185">Reference proteome</keyword>
<name>F2JNP2_CELLD</name>
<evidence type="ECO:0000259" key="7">
    <source>
        <dbReference type="Pfam" id="PF04138"/>
    </source>
</evidence>
<organism evidence="8 9">
    <name type="scientific">Cellulosilyticum lentocellum (strain ATCC 49066 / DSM 5427 / NCIMB 11756 / RHM5)</name>
    <name type="common">Clostridium lentocellum</name>
    <dbReference type="NCBI Taxonomy" id="642492"/>
    <lineage>
        <taxon>Bacteria</taxon>
        <taxon>Bacillati</taxon>
        <taxon>Bacillota</taxon>
        <taxon>Clostridia</taxon>
        <taxon>Lachnospirales</taxon>
        <taxon>Cellulosilyticaceae</taxon>
        <taxon>Cellulosilyticum</taxon>
    </lineage>
</organism>
<reference evidence="8 9" key="1">
    <citation type="journal article" date="2011" name="J. Bacteriol.">
        <title>Complete genome sequence of the cellulose-degrading bacterium Cellulosilyticum lentocellum.</title>
        <authorList>
            <consortium name="US DOE Joint Genome Institute"/>
            <person name="Miller D.A."/>
            <person name="Suen G."/>
            <person name="Bruce D."/>
            <person name="Copeland A."/>
            <person name="Cheng J.F."/>
            <person name="Detter C."/>
            <person name="Goodwin L.A."/>
            <person name="Han C.S."/>
            <person name="Hauser L.J."/>
            <person name="Land M.L."/>
            <person name="Lapidus A."/>
            <person name="Lucas S."/>
            <person name="Meincke L."/>
            <person name="Pitluck S."/>
            <person name="Tapia R."/>
            <person name="Teshima H."/>
            <person name="Woyke T."/>
            <person name="Fox B.G."/>
            <person name="Angert E.R."/>
            <person name="Currie C.R."/>
        </authorList>
    </citation>
    <scope>NUCLEOTIDE SEQUENCE [LARGE SCALE GENOMIC DNA]</scope>
    <source>
        <strain evidence="9">ATCC 49066 / DSM 5427 / NCIMB 11756 / RHM5</strain>
    </source>
</reference>
<evidence type="ECO:0000256" key="4">
    <source>
        <dbReference type="ARBA" id="ARBA00022989"/>
    </source>
</evidence>
<dbReference type="HOGENOM" id="CLU_083873_4_1_9"/>
<dbReference type="AlphaFoldDB" id="F2JNP2"/>
<dbReference type="GO" id="GO:0005886">
    <property type="term" value="C:plasma membrane"/>
    <property type="evidence" value="ECO:0007669"/>
    <property type="project" value="TreeGrafter"/>
</dbReference>
<keyword evidence="4 6" id="KW-1133">Transmembrane helix</keyword>
<proteinExistence type="inferred from homology"/>
<dbReference type="InterPro" id="IPR051401">
    <property type="entry name" value="GtrA_CellWall_Glycosyl"/>
</dbReference>
<dbReference type="EMBL" id="CP002582">
    <property type="protein sequence ID" value="ADZ85931.1"/>
    <property type="molecule type" value="Genomic_DNA"/>
</dbReference>
<evidence type="ECO:0000256" key="1">
    <source>
        <dbReference type="ARBA" id="ARBA00004141"/>
    </source>
</evidence>
<evidence type="ECO:0000256" key="5">
    <source>
        <dbReference type="ARBA" id="ARBA00023136"/>
    </source>
</evidence>
<accession>F2JNP2</accession>
<evidence type="ECO:0000256" key="2">
    <source>
        <dbReference type="ARBA" id="ARBA00009399"/>
    </source>
</evidence>
<protein>
    <submittedName>
        <fullName evidence="8">GtrA family protein</fullName>
    </submittedName>
</protein>
<feature type="transmembrane region" description="Helical" evidence="6">
    <location>
        <begin position="79"/>
        <end position="101"/>
    </location>
</feature>
<feature type="domain" description="GtrA/DPMS transmembrane" evidence="7">
    <location>
        <begin position="19"/>
        <end position="129"/>
    </location>
</feature>
<dbReference type="STRING" id="642492.Clole_4260"/>
<feature type="transmembrane region" description="Helical" evidence="6">
    <location>
        <begin position="16"/>
        <end position="38"/>
    </location>
</feature>